<dbReference type="InterPro" id="IPR022641">
    <property type="entry name" value="CheR_N"/>
</dbReference>
<dbReference type="PANTHER" id="PTHR24422:SF26">
    <property type="entry name" value="CHEMOTAXIS PROTEIN METHYLTRANSFERASE"/>
    <property type="match status" value="1"/>
</dbReference>
<evidence type="ECO:0000256" key="5">
    <source>
        <dbReference type="PIRNR" id="PIRNR000410"/>
    </source>
</evidence>
<gene>
    <name evidence="8" type="ORF">D7S86_09485</name>
</gene>
<dbReference type="PIRSF" id="PIRSF000410">
    <property type="entry name" value="CheR"/>
    <property type="match status" value="1"/>
</dbReference>
<comment type="caution">
    <text evidence="8">The sequence shown here is derived from an EMBL/GenBank/DDBJ whole genome shotgun (WGS) entry which is preliminary data.</text>
</comment>
<sequence length="269" mass="30426">MTVQLTDKEFSRFREFIHNSAGIHLSPSKKNLICSRLAKRLNHFGYANYTQYLDLIGGRDGGGEVQIAIDLLTTNETFFFRESKHFEQLRLLAGAVRASARSEPVRVWSAACSSGEEPYSIAMVLAETLGEKPWEVVGTDISTRVLARARRGHYPVERAQHVPAAFLERYCLKGIGQYDGTLLVSKPLRQRVRFVHANLNVPLPDLGQFDCVFLRNVMIYFNNDTKRSVVARVLERLRPGGLFCIGHSETLNEINTDVVQVMPSIYRKP</sequence>
<dbReference type="PANTHER" id="PTHR24422">
    <property type="entry name" value="CHEMOTAXIS PROTEIN METHYLTRANSFERASE"/>
    <property type="match status" value="1"/>
</dbReference>
<evidence type="ECO:0000256" key="4">
    <source>
        <dbReference type="ARBA" id="ARBA00022691"/>
    </source>
</evidence>
<dbReference type="InterPro" id="IPR036804">
    <property type="entry name" value="CheR_N_sf"/>
</dbReference>
<dbReference type="OrthoDB" id="9816309at2"/>
<keyword evidence="2 5" id="KW-0489">Methyltransferase</keyword>
<dbReference type="InterPro" id="IPR026024">
    <property type="entry name" value="Chemotaxis_MeTrfase_CheR"/>
</dbReference>
<dbReference type="PRINTS" id="PR00996">
    <property type="entry name" value="CHERMTFRASE"/>
</dbReference>
<feature type="binding site" evidence="6">
    <location>
        <position position="140"/>
    </location>
    <ligand>
        <name>S-adenosyl-L-methionine</name>
        <dbReference type="ChEBI" id="CHEBI:59789"/>
    </ligand>
</feature>
<dbReference type="PROSITE" id="PS50123">
    <property type="entry name" value="CHER"/>
    <property type="match status" value="1"/>
</dbReference>
<feature type="binding site" evidence="6">
    <location>
        <position position="77"/>
    </location>
    <ligand>
        <name>S-adenosyl-L-methionine</name>
        <dbReference type="ChEBI" id="CHEBI:59789"/>
    </ligand>
</feature>
<dbReference type="AlphaFoldDB" id="A0A494Y1K9"/>
<dbReference type="CDD" id="cd02440">
    <property type="entry name" value="AdoMet_MTases"/>
    <property type="match status" value="1"/>
</dbReference>
<keyword evidence="9" id="KW-1185">Reference proteome</keyword>
<accession>A0A494Y1K9</accession>
<feature type="binding site" evidence="6">
    <location>
        <begin position="198"/>
        <end position="199"/>
    </location>
    <ligand>
        <name>S-adenosyl-L-methionine</name>
        <dbReference type="ChEBI" id="CHEBI:59789"/>
    </ligand>
</feature>
<dbReference type="GO" id="GO:0008983">
    <property type="term" value="F:protein-glutamate O-methyltransferase activity"/>
    <property type="evidence" value="ECO:0007669"/>
    <property type="project" value="UniProtKB-EC"/>
</dbReference>
<dbReference type="SUPFAM" id="SSF53335">
    <property type="entry name" value="S-adenosyl-L-methionine-dependent methyltransferases"/>
    <property type="match status" value="1"/>
</dbReference>
<evidence type="ECO:0000256" key="1">
    <source>
        <dbReference type="ARBA" id="ARBA00001541"/>
    </source>
</evidence>
<dbReference type="Pfam" id="PF01739">
    <property type="entry name" value="CheR"/>
    <property type="match status" value="1"/>
</dbReference>
<feature type="binding site" evidence="6">
    <location>
        <begin position="215"/>
        <end position="216"/>
    </location>
    <ligand>
        <name>S-adenosyl-L-methionine</name>
        <dbReference type="ChEBI" id="CHEBI:59789"/>
    </ligand>
</feature>
<feature type="binding site" evidence="6">
    <location>
        <position position="117"/>
    </location>
    <ligand>
        <name>S-adenosyl-L-methionine</name>
        <dbReference type="ChEBI" id="CHEBI:59789"/>
    </ligand>
</feature>
<dbReference type="RefSeq" id="WP_121085728.1">
    <property type="nucleotide sequence ID" value="NZ_RBZU01000003.1"/>
</dbReference>
<proteinExistence type="predicted"/>
<dbReference type="InterPro" id="IPR000780">
    <property type="entry name" value="CheR_MeTrfase"/>
</dbReference>
<organism evidence="8 9">
    <name type="scientific">Pararobbsia silviterrae</name>
    <dbReference type="NCBI Taxonomy" id="1792498"/>
    <lineage>
        <taxon>Bacteria</taxon>
        <taxon>Pseudomonadati</taxon>
        <taxon>Pseudomonadota</taxon>
        <taxon>Betaproteobacteria</taxon>
        <taxon>Burkholderiales</taxon>
        <taxon>Burkholderiaceae</taxon>
        <taxon>Pararobbsia</taxon>
    </lineage>
</organism>
<evidence type="ECO:0000256" key="2">
    <source>
        <dbReference type="ARBA" id="ARBA00022603"/>
    </source>
</evidence>
<dbReference type="Gene3D" id="1.10.155.10">
    <property type="entry name" value="Chemotaxis receptor methyltransferase CheR, N-terminal domain"/>
    <property type="match status" value="1"/>
</dbReference>
<reference evidence="8 9" key="1">
    <citation type="submission" date="2018-10" db="EMBL/GenBank/DDBJ databases">
        <title>Robbsia sp. DHC34, isolated from soil.</title>
        <authorList>
            <person name="Gao Z.-H."/>
            <person name="Qiu L.-H."/>
        </authorList>
    </citation>
    <scope>NUCLEOTIDE SEQUENCE [LARGE SCALE GENOMIC DNA]</scope>
    <source>
        <strain evidence="8 9">DHC34</strain>
    </source>
</reference>
<evidence type="ECO:0000259" key="7">
    <source>
        <dbReference type="PROSITE" id="PS50123"/>
    </source>
</evidence>
<feature type="domain" description="CheR-type methyltransferase" evidence="7">
    <location>
        <begin position="1"/>
        <end position="269"/>
    </location>
</feature>
<evidence type="ECO:0000256" key="3">
    <source>
        <dbReference type="ARBA" id="ARBA00022679"/>
    </source>
</evidence>
<protein>
    <recommendedName>
        <fullName evidence="5">Chemotaxis protein methyltransferase</fullName>
        <ecNumber evidence="5">2.1.1.80</ecNumber>
    </recommendedName>
</protein>
<name>A0A494Y1K9_9BURK</name>
<feature type="binding site" evidence="6">
    <location>
        <position position="81"/>
    </location>
    <ligand>
        <name>S-adenosyl-L-methionine</name>
        <dbReference type="ChEBI" id="CHEBI:59789"/>
    </ligand>
</feature>
<dbReference type="Proteomes" id="UP000270342">
    <property type="component" value="Unassembled WGS sequence"/>
</dbReference>
<dbReference type="EMBL" id="RBZU01000003">
    <property type="protein sequence ID" value="RKP56587.1"/>
    <property type="molecule type" value="Genomic_DNA"/>
</dbReference>
<dbReference type="InterPro" id="IPR050903">
    <property type="entry name" value="Bact_Chemotaxis_MeTrfase"/>
</dbReference>
<dbReference type="InterPro" id="IPR029063">
    <property type="entry name" value="SAM-dependent_MTases_sf"/>
</dbReference>
<comment type="function">
    <text evidence="5">Methylation of the membrane-bound methyl-accepting chemotaxis proteins (MCP) to form gamma-glutamyl methyl ester residues in MCP.</text>
</comment>
<dbReference type="InterPro" id="IPR022642">
    <property type="entry name" value="CheR_C"/>
</dbReference>
<evidence type="ECO:0000313" key="8">
    <source>
        <dbReference type="EMBL" id="RKP56587.1"/>
    </source>
</evidence>
<dbReference type="SUPFAM" id="SSF47757">
    <property type="entry name" value="Chemotaxis receptor methyltransferase CheR, N-terminal domain"/>
    <property type="match status" value="1"/>
</dbReference>
<dbReference type="Pfam" id="PF03705">
    <property type="entry name" value="CheR_N"/>
    <property type="match status" value="1"/>
</dbReference>
<dbReference type="EC" id="2.1.1.80" evidence="5"/>
<evidence type="ECO:0000256" key="6">
    <source>
        <dbReference type="PIRSR" id="PIRSR000410-1"/>
    </source>
</evidence>
<feature type="binding site" evidence="6">
    <location>
        <position position="75"/>
    </location>
    <ligand>
        <name>S-adenosyl-L-methionine</name>
        <dbReference type="ChEBI" id="CHEBI:59789"/>
    </ligand>
</feature>
<keyword evidence="3 5" id="KW-0808">Transferase</keyword>
<comment type="catalytic activity">
    <reaction evidence="1 5">
        <text>L-glutamyl-[protein] + S-adenosyl-L-methionine = [protein]-L-glutamate 5-O-methyl ester + S-adenosyl-L-homocysteine</text>
        <dbReference type="Rhea" id="RHEA:24452"/>
        <dbReference type="Rhea" id="RHEA-COMP:10208"/>
        <dbReference type="Rhea" id="RHEA-COMP:10311"/>
        <dbReference type="ChEBI" id="CHEBI:29973"/>
        <dbReference type="ChEBI" id="CHEBI:57856"/>
        <dbReference type="ChEBI" id="CHEBI:59789"/>
        <dbReference type="ChEBI" id="CHEBI:82795"/>
        <dbReference type="EC" id="2.1.1.80"/>
    </reaction>
</comment>
<dbReference type="SMART" id="SM00138">
    <property type="entry name" value="MeTrc"/>
    <property type="match status" value="1"/>
</dbReference>
<dbReference type="GO" id="GO:0032259">
    <property type="term" value="P:methylation"/>
    <property type="evidence" value="ECO:0007669"/>
    <property type="project" value="UniProtKB-KW"/>
</dbReference>
<keyword evidence="4 5" id="KW-0949">S-adenosyl-L-methionine</keyword>
<dbReference type="Gene3D" id="3.40.50.150">
    <property type="entry name" value="Vaccinia Virus protein VP39"/>
    <property type="match status" value="1"/>
</dbReference>
<evidence type="ECO:0000313" key="9">
    <source>
        <dbReference type="Proteomes" id="UP000270342"/>
    </source>
</evidence>